<evidence type="ECO:0000259" key="1">
    <source>
        <dbReference type="Pfam" id="PF06985"/>
    </source>
</evidence>
<dbReference type="InterPro" id="IPR010730">
    <property type="entry name" value="HET"/>
</dbReference>
<name>A0ABR3CU84_9PEZI</name>
<dbReference type="PANTHER" id="PTHR33112:SF16">
    <property type="entry name" value="HETEROKARYON INCOMPATIBILITY DOMAIN-CONTAINING PROTEIN"/>
    <property type="match status" value="1"/>
</dbReference>
<gene>
    <name evidence="2" type="ORF">SLS55_000038</name>
</gene>
<comment type="caution">
    <text evidence="2">The sequence shown here is derived from an EMBL/GenBank/DDBJ whole genome shotgun (WGS) entry which is preliminary data.</text>
</comment>
<dbReference type="RefSeq" id="XP_066636834.1">
    <property type="nucleotide sequence ID" value="XM_066771555.1"/>
</dbReference>
<accession>A0ABR3CU84</accession>
<proteinExistence type="predicted"/>
<reference evidence="2 3" key="1">
    <citation type="submission" date="2024-02" db="EMBL/GenBank/DDBJ databases">
        <title>De novo assembly and annotation of 12 fungi associated with fruit tree decline syndrome in Ontario, Canada.</title>
        <authorList>
            <person name="Sulman M."/>
            <person name="Ellouze W."/>
            <person name="Ilyukhin E."/>
        </authorList>
    </citation>
    <scope>NUCLEOTIDE SEQUENCE [LARGE SCALE GENOMIC DNA]</scope>
    <source>
        <strain evidence="2 3">FDS-637</strain>
    </source>
</reference>
<evidence type="ECO:0000313" key="3">
    <source>
        <dbReference type="Proteomes" id="UP001430584"/>
    </source>
</evidence>
<protein>
    <recommendedName>
        <fullName evidence="1">Heterokaryon incompatibility domain-containing protein</fullName>
    </recommendedName>
</protein>
<dbReference type="Pfam" id="PF06985">
    <property type="entry name" value="HET"/>
    <property type="match status" value="1"/>
</dbReference>
<dbReference type="PANTHER" id="PTHR33112">
    <property type="entry name" value="DOMAIN PROTEIN, PUTATIVE-RELATED"/>
    <property type="match status" value="1"/>
</dbReference>
<keyword evidence="3" id="KW-1185">Reference proteome</keyword>
<dbReference type="GeneID" id="92004123"/>
<evidence type="ECO:0000313" key="2">
    <source>
        <dbReference type="EMBL" id="KAL0264094.1"/>
    </source>
</evidence>
<dbReference type="EMBL" id="JAJVCZ030000001">
    <property type="protein sequence ID" value="KAL0264094.1"/>
    <property type="molecule type" value="Genomic_DNA"/>
</dbReference>
<organism evidence="2 3">
    <name type="scientific">Diplodia seriata</name>
    <dbReference type="NCBI Taxonomy" id="420778"/>
    <lineage>
        <taxon>Eukaryota</taxon>
        <taxon>Fungi</taxon>
        <taxon>Dikarya</taxon>
        <taxon>Ascomycota</taxon>
        <taxon>Pezizomycotina</taxon>
        <taxon>Dothideomycetes</taxon>
        <taxon>Dothideomycetes incertae sedis</taxon>
        <taxon>Botryosphaeriales</taxon>
        <taxon>Botryosphaeriaceae</taxon>
        <taxon>Diplodia</taxon>
    </lineage>
</organism>
<dbReference type="Proteomes" id="UP001430584">
    <property type="component" value="Unassembled WGS sequence"/>
</dbReference>
<feature type="domain" description="Heterokaryon incompatibility" evidence="1">
    <location>
        <begin position="213"/>
        <end position="362"/>
    </location>
</feature>
<sequence>MPNLLQVETPHEFPSEASQERFYSSHTLCENCQRIFLETPLHEPGHEAQGKHCETLHALEMSASEGCQLCLMISNTQGREQYREHGPSEASPHLTWRVEGEGWLADAPSQPLRRLYVEHGNSVRALAIHHPKSPEEYDIAKPIDSCSTDSDVSLGAAARWLSECLAAHAKCSERSLESTWLPTRLVDIGLPNTSPPQPLLLRLREDMEPGTKYLTLSHRWTTEADMPKLTQSSLVEFCQSIPPTVLGKDYLDVLQVVRFLGYRYIWIDSLCIIQDSREDWHRECSQMGNVYRNTACNIAMDAVTSLFSPRNPKSRELIAVRSVREGEQDHQWAVSQHFPTLETLIDRDDSAPLLRRGWVVQEWFMSPRILHFGRGLITWECCEGSASEAYPAFKPGRAVLTLNRKSEYEQERLQSVQDCLLAWWHVIVTYSDTDVTVPGDRLPAISAVAKEIAGHLRRVAPEQESVEYLAGLWSTRFVQQLIWISNNESAARRPVEYRAPSWSWVSLDSTIAPARPKDVLEKKILAEVLERTVMPRGEDPFQEVVGGHIKLRCWLWKIRPSCQLGIFQSTDGVQIRYDVAGEGVKPGCSNEGEAYIQGEVYLMPVVVRAEGFAQTLKVGTPGGWTPHVAIHGLVLSRDVAANGRFTRAGTFLIEVRAKAVIPTIAEEEDLEERRAVTDQIDTMPLDDVLEPMLRHVDQKLDCHRLETDLHPTAYETRTENARFRANDAPRCARSLYTITLI</sequence>